<name>A0A316FJR1_9GAMM</name>
<organism evidence="4 5">
    <name type="scientific">Pleionea mediterranea</name>
    <dbReference type="NCBI Taxonomy" id="523701"/>
    <lineage>
        <taxon>Bacteria</taxon>
        <taxon>Pseudomonadati</taxon>
        <taxon>Pseudomonadota</taxon>
        <taxon>Gammaproteobacteria</taxon>
        <taxon>Oceanospirillales</taxon>
        <taxon>Pleioneaceae</taxon>
        <taxon>Pleionea</taxon>
    </lineage>
</organism>
<keyword evidence="1 3" id="KW-0145">Chemotaxis</keyword>
<comment type="caution">
    <text evidence="4">The sequence shown here is derived from an EMBL/GenBank/DDBJ whole genome shotgun (WGS) entry which is preliminary data.</text>
</comment>
<keyword evidence="2 3" id="KW-0378">Hydrolase</keyword>
<sequence length="213" mass="24189">MIKFLKPKIPEALPGFDTVARYYDRHNQKVAAKIKPGEYYVSNTDELIVTVLGSCISACIRDRVNHIGGMNHFMLPVTDEEKFTGANAHKGAARYGNFAMEFLINNILRNGGERQHLEVKLFGGAKVIKKMSDVGDRNIQFIHEYMSSENLQVLASDLGGNHPRKVLYNPLTGVVRVKKLRNLHNDTIVRREDRYLNDIQSDQTVKSDIELFD</sequence>
<gene>
    <name evidence="3" type="primary">cheD</name>
    <name evidence="4" type="ORF">C8D97_10857</name>
</gene>
<evidence type="ECO:0000256" key="1">
    <source>
        <dbReference type="ARBA" id="ARBA00022500"/>
    </source>
</evidence>
<keyword evidence="5" id="KW-1185">Reference proteome</keyword>
<proteinExistence type="inferred from homology"/>
<dbReference type="NCBIfam" id="NF010013">
    <property type="entry name" value="PRK13487.1"/>
    <property type="match status" value="1"/>
</dbReference>
<dbReference type="InterPro" id="IPR038592">
    <property type="entry name" value="CheD-like_sf"/>
</dbReference>
<comment type="function">
    <text evidence="3">Probably deamidates glutamine residues to glutamate on methyl-accepting chemotaxis receptors (MCPs), playing an important role in chemotaxis.</text>
</comment>
<dbReference type="Gene3D" id="3.30.1330.200">
    <property type="match status" value="1"/>
</dbReference>
<evidence type="ECO:0000256" key="3">
    <source>
        <dbReference type="HAMAP-Rule" id="MF_01440"/>
    </source>
</evidence>
<dbReference type="HAMAP" id="MF_01440">
    <property type="entry name" value="CheD"/>
    <property type="match status" value="1"/>
</dbReference>
<comment type="similarity">
    <text evidence="3">Belongs to the CheD family.</text>
</comment>
<dbReference type="EMBL" id="QGGU01000008">
    <property type="protein sequence ID" value="PWK49148.1"/>
    <property type="molecule type" value="Genomic_DNA"/>
</dbReference>
<dbReference type="RefSeq" id="WP_245411441.1">
    <property type="nucleotide sequence ID" value="NZ_QGGU01000008.1"/>
</dbReference>
<dbReference type="SUPFAM" id="SSF64438">
    <property type="entry name" value="CNF1/YfiH-like putative cysteine hydrolases"/>
    <property type="match status" value="1"/>
</dbReference>
<evidence type="ECO:0000313" key="5">
    <source>
        <dbReference type="Proteomes" id="UP000245790"/>
    </source>
</evidence>
<dbReference type="GO" id="GO:0006935">
    <property type="term" value="P:chemotaxis"/>
    <property type="evidence" value="ECO:0007669"/>
    <property type="project" value="UniProtKB-UniRule"/>
</dbReference>
<reference evidence="4 5" key="1">
    <citation type="submission" date="2018-05" db="EMBL/GenBank/DDBJ databases">
        <title>Genomic Encyclopedia of Type Strains, Phase IV (KMG-IV): sequencing the most valuable type-strain genomes for metagenomic binning, comparative biology and taxonomic classification.</title>
        <authorList>
            <person name="Goeker M."/>
        </authorList>
    </citation>
    <scope>NUCLEOTIDE SEQUENCE [LARGE SCALE GENOMIC DNA]</scope>
    <source>
        <strain evidence="4 5">DSM 25350</strain>
    </source>
</reference>
<accession>A0A316FJR1</accession>
<dbReference type="Pfam" id="PF03975">
    <property type="entry name" value="CheD"/>
    <property type="match status" value="1"/>
</dbReference>
<dbReference type="AlphaFoldDB" id="A0A316FJR1"/>
<evidence type="ECO:0000256" key="2">
    <source>
        <dbReference type="ARBA" id="ARBA00022801"/>
    </source>
</evidence>
<dbReference type="Proteomes" id="UP000245790">
    <property type="component" value="Unassembled WGS sequence"/>
</dbReference>
<comment type="catalytic activity">
    <reaction evidence="3">
        <text>L-glutaminyl-[protein] + H2O = L-glutamyl-[protein] + NH4(+)</text>
        <dbReference type="Rhea" id="RHEA:16441"/>
        <dbReference type="Rhea" id="RHEA-COMP:10207"/>
        <dbReference type="Rhea" id="RHEA-COMP:10208"/>
        <dbReference type="ChEBI" id="CHEBI:15377"/>
        <dbReference type="ChEBI" id="CHEBI:28938"/>
        <dbReference type="ChEBI" id="CHEBI:29973"/>
        <dbReference type="ChEBI" id="CHEBI:30011"/>
        <dbReference type="EC" id="3.5.1.44"/>
    </reaction>
</comment>
<dbReference type="InterPro" id="IPR011324">
    <property type="entry name" value="Cytotoxic_necrot_fac-like_cat"/>
</dbReference>
<dbReference type="CDD" id="cd16352">
    <property type="entry name" value="CheD"/>
    <property type="match status" value="1"/>
</dbReference>
<protein>
    <recommendedName>
        <fullName evidence="3">Probable chemoreceptor glutamine deamidase CheD</fullName>
        <ecNumber evidence="3">3.5.1.44</ecNumber>
    </recommendedName>
</protein>
<dbReference type="PANTHER" id="PTHR35147:SF2">
    <property type="entry name" value="CHEMORECEPTOR GLUTAMINE DEAMIDASE CHED-RELATED"/>
    <property type="match status" value="1"/>
</dbReference>
<evidence type="ECO:0000313" key="4">
    <source>
        <dbReference type="EMBL" id="PWK49148.1"/>
    </source>
</evidence>
<dbReference type="PANTHER" id="PTHR35147">
    <property type="entry name" value="CHEMORECEPTOR GLUTAMINE DEAMIDASE CHED-RELATED"/>
    <property type="match status" value="1"/>
</dbReference>
<dbReference type="InterPro" id="IPR005659">
    <property type="entry name" value="Chemorcpt_Glu_NH3ase_CheD"/>
</dbReference>
<dbReference type="EC" id="3.5.1.44" evidence="3"/>
<dbReference type="GO" id="GO:0050568">
    <property type="term" value="F:protein-glutamine glutaminase activity"/>
    <property type="evidence" value="ECO:0007669"/>
    <property type="project" value="UniProtKB-UniRule"/>
</dbReference>